<gene>
    <name evidence="1" type="ORF">ASJ80_01675</name>
</gene>
<keyword evidence="2" id="KW-1185">Reference proteome</keyword>
<dbReference type="Proteomes" id="UP000217784">
    <property type="component" value="Unassembled WGS sequence"/>
</dbReference>
<dbReference type="AlphaFoldDB" id="A0A2A2H2P6"/>
<evidence type="ECO:0000313" key="2">
    <source>
        <dbReference type="Proteomes" id="UP000217784"/>
    </source>
</evidence>
<accession>A0A2A2H2P6</accession>
<sequence>MLNELKDRIYGLYQEVNETYTNGNHDSYEFHRIEFNKILKEVHSLGLCTSINRIQEVAPYDKGNFMSSAVGGVLSALATKNMKYDVSSTEINKHGEIKYNIRLLKDCITKKKDKSEIDSTTKIQSTNKDVLEHLFKKFHLVSQQLLIRHDDRETLEIDDEYDVQDLMHSLLWLFFDNINDEESVPSSAGSNSLIDFIMKDESIGIEIKSTTAASYTKKNSTKKMSEQLKIDIHSYKEHPQIEELYCFVYDPGYNIKNPIGFEKELSEQGENYSVYVYVYPKP</sequence>
<dbReference type="RefSeq" id="WP_083240896.1">
    <property type="nucleotide sequence ID" value="NZ_LMVM01000037.1"/>
</dbReference>
<dbReference type="Pfam" id="PF18742">
    <property type="entry name" value="DpnII-MboI"/>
    <property type="match status" value="1"/>
</dbReference>
<protein>
    <submittedName>
        <fullName evidence="1">Uncharacterized protein</fullName>
    </submittedName>
</protein>
<evidence type="ECO:0000313" key="1">
    <source>
        <dbReference type="EMBL" id="PAV03701.1"/>
    </source>
</evidence>
<dbReference type="OrthoDB" id="351255at2157"/>
<reference evidence="1 2" key="1">
    <citation type="journal article" date="2017" name="BMC Genomics">
        <title>Genomic analysis of methanogenic archaea reveals a shift towards energy conservation.</title>
        <authorList>
            <person name="Gilmore S.P."/>
            <person name="Henske J.K."/>
            <person name="Sexton J.A."/>
            <person name="Solomon K.V."/>
            <person name="Seppala S."/>
            <person name="Yoo J.I."/>
            <person name="Huyett L.M."/>
            <person name="Pressman A."/>
            <person name="Cogan J.Z."/>
            <person name="Kivenson V."/>
            <person name="Peng X."/>
            <person name="Tan Y."/>
            <person name="Valentine D.L."/>
            <person name="O'Malley M.A."/>
        </authorList>
    </citation>
    <scope>NUCLEOTIDE SEQUENCE [LARGE SCALE GENOMIC DNA]</scope>
    <source>
        <strain evidence="1 2">M.o.H.</strain>
    </source>
</reference>
<proteinExistence type="predicted"/>
<organism evidence="1 2">
    <name type="scientific">Methanobacterium bryantii</name>
    <dbReference type="NCBI Taxonomy" id="2161"/>
    <lineage>
        <taxon>Archaea</taxon>
        <taxon>Methanobacteriati</taxon>
        <taxon>Methanobacteriota</taxon>
        <taxon>Methanomada group</taxon>
        <taxon>Methanobacteria</taxon>
        <taxon>Methanobacteriales</taxon>
        <taxon>Methanobacteriaceae</taxon>
        <taxon>Methanobacterium</taxon>
    </lineage>
</organism>
<name>A0A2A2H2P6_METBR</name>
<dbReference type="EMBL" id="LMVM01000037">
    <property type="protein sequence ID" value="PAV03701.1"/>
    <property type="molecule type" value="Genomic_DNA"/>
</dbReference>
<comment type="caution">
    <text evidence="1">The sequence shown here is derived from an EMBL/GenBank/DDBJ whole genome shotgun (WGS) entry which is preliminary data.</text>
</comment>